<evidence type="ECO:0000259" key="1">
    <source>
        <dbReference type="Pfam" id="PF13456"/>
    </source>
</evidence>
<dbReference type="PANTHER" id="PTHR47723:SF19">
    <property type="entry name" value="POLYNUCLEOTIDYL TRANSFERASE, RIBONUCLEASE H-LIKE SUPERFAMILY PROTEIN"/>
    <property type="match status" value="1"/>
</dbReference>
<organism evidence="2 3">
    <name type="scientific">Ilex paraguariensis</name>
    <name type="common">yerba mate</name>
    <dbReference type="NCBI Taxonomy" id="185542"/>
    <lineage>
        <taxon>Eukaryota</taxon>
        <taxon>Viridiplantae</taxon>
        <taxon>Streptophyta</taxon>
        <taxon>Embryophyta</taxon>
        <taxon>Tracheophyta</taxon>
        <taxon>Spermatophyta</taxon>
        <taxon>Magnoliopsida</taxon>
        <taxon>eudicotyledons</taxon>
        <taxon>Gunneridae</taxon>
        <taxon>Pentapetalae</taxon>
        <taxon>asterids</taxon>
        <taxon>campanulids</taxon>
        <taxon>Aquifoliales</taxon>
        <taxon>Aquifoliaceae</taxon>
        <taxon>Ilex</taxon>
    </lineage>
</organism>
<dbReference type="AlphaFoldDB" id="A0ABC8UW33"/>
<protein>
    <recommendedName>
        <fullName evidence="1">RNase H type-1 domain-containing protein</fullName>
    </recommendedName>
</protein>
<reference evidence="2 3" key="1">
    <citation type="submission" date="2024-02" db="EMBL/GenBank/DDBJ databases">
        <authorList>
            <person name="Vignale AGUSTIN F."/>
            <person name="Sosa J E."/>
            <person name="Modenutti C."/>
        </authorList>
    </citation>
    <scope>NUCLEOTIDE SEQUENCE [LARGE SCALE GENOMIC DNA]</scope>
</reference>
<name>A0ABC8UW33_9AQUA</name>
<gene>
    <name evidence="2" type="ORF">ILEXP_LOCUS55653</name>
</gene>
<dbReference type="CDD" id="cd06222">
    <property type="entry name" value="RNase_H_like"/>
    <property type="match status" value="1"/>
</dbReference>
<dbReference type="InterPro" id="IPR053151">
    <property type="entry name" value="RNase_H-like"/>
</dbReference>
<keyword evidence="3" id="KW-1185">Reference proteome</keyword>
<dbReference type="SUPFAM" id="SSF53098">
    <property type="entry name" value="Ribonuclease H-like"/>
    <property type="match status" value="1"/>
</dbReference>
<proteinExistence type="predicted"/>
<dbReference type="Proteomes" id="UP001642360">
    <property type="component" value="Unassembled WGS sequence"/>
</dbReference>
<feature type="domain" description="RNase H type-1" evidence="1">
    <location>
        <begin position="76"/>
        <end position="181"/>
    </location>
</feature>
<evidence type="ECO:0000313" key="3">
    <source>
        <dbReference type="Proteomes" id="UP001642360"/>
    </source>
</evidence>
<dbReference type="InterPro" id="IPR036397">
    <property type="entry name" value="RNaseH_sf"/>
</dbReference>
<dbReference type="InterPro" id="IPR012337">
    <property type="entry name" value="RNaseH-like_sf"/>
</dbReference>
<dbReference type="InterPro" id="IPR044730">
    <property type="entry name" value="RNase_H-like_dom_plant"/>
</dbReference>
<dbReference type="Pfam" id="PF13456">
    <property type="entry name" value="RVT_3"/>
    <property type="match status" value="1"/>
</dbReference>
<dbReference type="EMBL" id="CAUOFW020009259">
    <property type="protein sequence ID" value="CAK9185270.1"/>
    <property type="molecule type" value="Genomic_DNA"/>
</dbReference>
<evidence type="ECO:0000313" key="2">
    <source>
        <dbReference type="EMBL" id="CAK9185270.1"/>
    </source>
</evidence>
<comment type="caution">
    <text evidence="2">The sequence shown here is derived from an EMBL/GenBank/DDBJ whole genome shotgun (WGS) entry which is preliminary data.</text>
</comment>
<accession>A0ABC8UW33</accession>
<sequence>MLIFWALWKGRCRRRFEGLRLNALKWQSYMIKPKKEEGRAGTDMLQDLRIYPPFSVTTKVKCMNWEPPAINKVKLNFDGTSKQNGLSSGGMILRDSKGHVLLAAAAAYGIGSNMKAECLALLDALKMIMHHGLGTSQLVLESDSQVLVNVALGVVEVPWRLSIYMEQILDILEKMNYHIRHV</sequence>
<dbReference type="InterPro" id="IPR002156">
    <property type="entry name" value="RNaseH_domain"/>
</dbReference>
<dbReference type="PANTHER" id="PTHR47723">
    <property type="entry name" value="OS05G0353850 PROTEIN"/>
    <property type="match status" value="1"/>
</dbReference>
<dbReference type="Gene3D" id="3.30.420.10">
    <property type="entry name" value="Ribonuclease H-like superfamily/Ribonuclease H"/>
    <property type="match status" value="1"/>
</dbReference>